<sequence length="573" mass="62376">MAKDWESIASRKQEERTSRIPKEWTLPSSIDQNRHNVLGVPRESGILTEDELRLTENYDATALLSGLSTGLLKSIDVVTAFCKRAAIAQQVTNCLTEIFFGDAIARAKQLDEQLARTGKPMGPLHGLPISIKDTFMVKGYDASLGVAAFCFQPAATNSVLVDLLLSLGAVLYCKTNVPQTMAALDSHNNVFGRTMNPINRKLTPGGSSGGEGALVAMRGSPLGIGTDIGGSIRVPALCNGLYGFKPSHGRVPYAGQQAAGLPGSSKVGIEATAGPIAVSMRDCELLMRVICDTTPSNLDPEVISQTWKQQASLQSSRPKKLRVGIMRTDGTVTSLPPILRLLDSVSQTLSSSLEVIDIDISPLGPQCLKCFNGFMSIDGGNFWFDTLEKHGESLSPWLQSRLKRRAQKSLDEVRDLQATRIDLQTKALEIWRESGGYWSTEDSKSGKGDRTLDVIVCPAAPHPVAPIDGWNSAHYTGLFNWLDYPAGIIPIRTIGEGDMQGEVPSYPPMNGWDKINRELWTKVDRKVYLGSSLTVQVVAPKLLERMLVDSMKVLDEALQPLRDGTADKRMSKI</sequence>
<evidence type="ECO:0000313" key="1">
    <source>
        <dbReference type="EMBL" id="KAK3725527.1"/>
    </source>
</evidence>
<keyword evidence="2" id="KW-1185">Reference proteome</keyword>
<organism evidence="1 2">
    <name type="scientific">Vermiconidia calcicola</name>
    <dbReference type="NCBI Taxonomy" id="1690605"/>
    <lineage>
        <taxon>Eukaryota</taxon>
        <taxon>Fungi</taxon>
        <taxon>Dikarya</taxon>
        <taxon>Ascomycota</taxon>
        <taxon>Pezizomycotina</taxon>
        <taxon>Dothideomycetes</taxon>
        <taxon>Dothideomycetidae</taxon>
        <taxon>Mycosphaerellales</taxon>
        <taxon>Extremaceae</taxon>
        <taxon>Vermiconidia</taxon>
    </lineage>
</organism>
<accession>A0ACC3NYG8</accession>
<dbReference type="Proteomes" id="UP001281147">
    <property type="component" value="Unassembled WGS sequence"/>
</dbReference>
<comment type="caution">
    <text evidence="1">The sequence shown here is derived from an EMBL/GenBank/DDBJ whole genome shotgun (WGS) entry which is preliminary data.</text>
</comment>
<evidence type="ECO:0000313" key="2">
    <source>
        <dbReference type="Proteomes" id="UP001281147"/>
    </source>
</evidence>
<protein>
    <submittedName>
        <fullName evidence="1">Uncharacterized protein</fullName>
    </submittedName>
</protein>
<gene>
    <name evidence="1" type="ORF">LTR37_000497</name>
</gene>
<proteinExistence type="predicted"/>
<reference evidence="1" key="1">
    <citation type="submission" date="2023-07" db="EMBL/GenBank/DDBJ databases">
        <title>Black Yeasts Isolated from many extreme environments.</title>
        <authorList>
            <person name="Coleine C."/>
            <person name="Stajich J.E."/>
            <person name="Selbmann L."/>
        </authorList>
    </citation>
    <scope>NUCLEOTIDE SEQUENCE</scope>
    <source>
        <strain evidence="1">CCFEE 5714</strain>
    </source>
</reference>
<dbReference type="EMBL" id="JAUTXU010000002">
    <property type="protein sequence ID" value="KAK3725527.1"/>
    <property type="molecule type" value="Genomic_DNA"/>
</dbReference>
<name>A0ACC3NYG8_9PEZI</name>